<dbReference type="VEuPathDB" id="FungiDB:MELLADRAFT_89279"/>
<dbReference type="RefSeq" id="XP_007404617.1">
    <property type="nucleotide sequence ID" value="XM_007404555.1"/>
</dbReference>
<organism evidence="3">
    <name type="scientific">Melampsora larici-populina (strain 98AG31 / pathotype 3-4-7)</name>
    <name type="common">Poplar leaf rust fungus</name>
    <dbReference type="NCBI Taxonomy" id="747676"/>
    <lineage>
        <taxon>Eukaryota</taxon>
        <taxon>Fungi</taxon>
        <taxon>Dikarya</taxon>
        <taxon>Basidiomycota</taxon>
        <taxon>Pucciniomycotina</taxon>
        <taxon>Pucciniomycetes</taxon>
        <taxon>Pucciniales</taxon>
        <taxon>Melampsoraceae</taxon>
        <taxon>Melampsora</taxon>
    </lineage>
</organism>
<proteinExistence type="predicted"/>
<reference evidence="3" key="1">
    <citation type="journal article" date="2011" name="Proc. Natl. Acad. Sci. U.S.A.">
        <title>Obligate biotrophy features unraveled by the genomic analysis of rust fungi.</title>
        <authorList>
            <person name="Duplessis S."/>
            <person name="Cuomo C.A."/>
            <person name="Lin Y.-C."/>
            <person name="Aerts A."/>
            <person name="Tisserant E."/>
            <person name="Veneault-Fourrey C."/>
            <person name="Joly D.L."/>
            <person name="Hacquard S."/>
            <person name="Amselem J."/>
            <person name="Cantarel B.L."/>
            <person name="Chiu R."/>
            <person name="Coutinho P.M."/>
            <person name="Feau N."/>
            <person name="Field M."/>
            <person name="Frey P."/>
            <person name="Gelhaye E."/>
            <person name="Goldberg J."/>
            <person name="Grabherr M.G."/>
            <person name="Kodira C.D."/>
            <person name="Kohler A."/>
            <person name="Kuees U."/>
            <person name="Lindquist E.A."/>
            <person name="Lucas S.M."/>
            <person name="Mago R."/>
            <person name="Mauceli E."/>
            <person name="Morin E."/>
            <person name="Murat C."/>
            <person name="Pangilinan J.L."/>
            <person name="Park R."/>
            <person name="Pearson M."/>
            <person name="Quesneville H."/>
            <person name="Rouhier N."/>
            <person name="Sakthikumar S."/>
            <person name="Salamov A.A."/>
            <person name="Schmutz J."/>
            <person name="Selles B."/>
            <person name="Shapiro H."/>
            <person name="Tanguay P."/>
            <person name="Tuskan G.A."/>
            <person name="Henrissat B."/>
            <person name="Van de Peer Y."/>
            <person name="Rouze P."/>
            <person name="Ellis J.G."/>
            <person name="Dodds P.N."/>
            <person name="Schein J.E."/>
            <person name="Zhong S."/>
            <person name="Hamelin R.C."/>
            <person name="Grigoriev I.V."/>
            <person name="Szabo L.J."/>
            <person name="Martin F."/>
        </authorList>
    </citation>
    <scope>NUCLEOTIDE SEQUENCE [LARGE SCALE GENOMIC DNA]</scope>
    <source>
        <strain evidence="3">98AG31 / pathotype 3-4-7</strain>
    </source>
</reference>
<dbReference type="HOGENOM" id="CLU_1082122_0_0_1"/>
<sequence length="257" mass="28926">MDRFLLRSPARHPNGKPKPPGSYSSIRPPSVSFPESQTYERELTVLNFVYQIVQLYRVYLFILFFRFYPNNQIYISYQSPTSKPSVSLTLCDTMSEEHTSSHLDLQTGTPDPSQISAAKIYEAILNQDHPIKLASDSVVNSSPGQQKKKRNRPKKTGKKFKIPIPATGELKTFIDHGSTCDAEGYPIYPNGETVFVREPTDQITNFGHIAYPHTQKTHGAKDGPWKTIWFKCLGVLHCEDDFCEYAAPPPTAEGKAA</sequence>
<evidence type="ECO:0000256" key="1">
    <source>
        <dbReference type="SAM" id="MobiDB-lite"/>
    </source>
</evidence>
<evidence type="ECO:0000313" key="3">
    <source>
        <dbReference type="Proteomes" id="UP000001072"/>
    </source>
</evidence>
<dbReference type="OrthoDB" id="2506592at2759"/>
<dbReference type="EMBL" id="GL883091">
    <property type="protein sequence ID" value="EGG12242.1"/>
    <property type="molecule type" value="Genomic_DNA"/>
</dbReference>
<dbReference type="GeneID" id="18935135"/>
<evidence type="ECO:0000313" key="2">
    <source>
        <dbReference type="EMBL" id="EGG12242.1"/>
    </source>
</evidence>
<accession>F4R5K9</accession>
<feature type="compositionally biased region" description="Basic residues" evidence="1">
    <location>
        <begin position="146"/>
        <end position="160"/>
    </location>
</feature>
<dbReference type="Proteomes" id="UP000001072">
    <property type="component" value="Unassembled WGS sequence"/>
</dbReference>
<dbReference type="AlphaFoldDB" id="F4R5K9"/>
<dbReference type="InParanoid" id="F4R5K9"/>
<dbReference type="KEGG" id="mlr:MELLADRAFT_89279"/>
<feature type="region of interest" description="Disordered" evidence="1">
    <location>
        <begin position="135"/>
        <end position="160"/>
    </location>
</feature>
<protein>
    <submittedName>
        <fullName evidence="2">Uncharacterized protein</fullName>
    </submittedName>
</protein>
<name>F4R5K9_MELLP</name>
<gene>
    <name evidence="2" type="ORF">MELLADRAFT_89279</name>
</gene>
<feature type="region of interest" description="Disordered" evidence="1">
    <location>
        <begin position="1"/>
        <end position="29"/>
    </location>
</feature>
<keyword evidence="3" id="KW-1185">Reference proteome</keyword>